<reference evidence="3" key="1">
    <citation type="submission" date="2009-05" db="EMBL/GenBank/DDBJ databases">
        <title>The genome sequence of Ajellomyces capsulatus strain H143.</title>
        <authorList>
            <person name="Champion M."/>
            <person name="Cuomo C.A."/>
            <person name="Ma L.-J."/>
            <person name="Henn M.R."/>
            <person name="Sil A."/>
            <person name="Goldman B."/>
            <person name="Young S.K."/>
            <person name="Kodira C.D."/>
            <person name="Zeng Q."/>
            <person name="Koehrsen M."/>
            <person name="Alvarado L."/>
            <person name="Berlin A.M."/>
            <person name="Borenstein D."/>
            <person name="Chen Z."/>
            <person name="Engels R."/>
            <person name="Freedman E."/>
            <person name="Gellesch M."/>
            <person name="Goldberg J."/>
            <person name="Griggs A."/>
            <person name="Gujja S."/>
            <person name="Heiman D.I."/>
            <person name="Hepburn T.A."/>
            <person name="Howarth C."/>
            <person name="Jen D."/>
            <person name="Larson L."/>
            <person name="Lewis B."/>
            <person name="Mehta T."/>
            <person name="Park D."/>
            <person name="Pearson M."/>
            <person name="Roberts A."/>
            <person name="Saif S."/>
            <person name="Shea T.D."/>
            <person name="Shenoy N."/>
            <person name="Sisk P."/>
            <person name="Stolte C."/>
            <person name="Sykes S."/>
            <person name="Walk T."/>
            <person name="White J."/>
            <person name="Yandava C."/>
            <person name="Klein B."/>
            <person name="McEwen J.G."/>
            <person name="Puccia R."/>
            <person name="Goldman G.H."/>
            <person name="Felipe M.S."/>
            <person name="Nino-Vega G."/>
            <person name="San-Blas G."/>
            <person name="Taylor J.W."/>
            <person name="Mendoza L."/>
            <person name="Galagan J.E."/>
            <person name="Nusbaum C."/>
            <person name="Birren B.W."/>
        </authorList>
    </citation>
    <scope>NUCLEOTIDE SEQUENCE [LARGE SCALE GENOMIC DNA]</scope>
    <source>
        <strain evidence="3">H143</strain>
    </source>
</reference>
<organism evidence="2 3">
    <name type="scientific">Ajellomyces capsulatus (strain H143)</name>
    <name type="common">Darling's disease fungus</name>
    <name type="synonym">Histoplasma capsulatum</name>
    <dbReference type="NCBI Taxonomy" id="544712"/>
    <lineage>
        <taxon>Eukaryota</taxon>
        <taxon>Fungi</taxon>
        <taxon>Dikarya</taxon>
        <taxon>Ascomycota</taxon>
        <taxon>Pezizomycotina</taxon>
        <taxon>Eurotiomycetes</taxon>
        <taxon>Eurotiomycetidae</taxon>
        <taxon>Onygenales</taxon>
        <taxon>Ajellomycetaceae</taxon>
        <taxon>Histoplasma</taxon>
    </lineage>
</organism>
<dbReference type="VEuPathDB" id="FungiDB:HCDG_02681"/>
<dbReference type="Pfam" id="PF13843">
    <property type="entry name" value="DDE_Tnp_1_7"/>
    <property type="match status" value="1"/>
</dbReference>
<dbReference type="PANTHER" id="PTHR46599">
    <property type="entry name" value="PIGGYBAC TRANSPOSABLE ELEMENT-DERIVED PROTEIN 4"/>
    <property type="match status" value="1"/>
</dbReference>
<evidence type="ECO:0000259" key="1">
    <source>
        <dbReference type="Pfam" id="PF13843"/>
    </source>
</evidence>
<gene>
    <name evidence="2" type="ORF">HCDG_02681</name>
</gene>
<dbReference type="OrthoDB" id="3555811at2759"/>
<dbReference type="EMBL" id="GG692421">
    <property type="protein sequence ID" value="EER42783.1"/>
    <property type="molecule type" value="Genomic_DNA"/>
</dbReference>
<dbReference type="InterPro" id="IPR029526">
    <property type="entry name" value="PGBD"/>
</dbReference>
<dbReference type="STRING" id="544712.C6H900"/>
<evidence type="ECO:0000313" key="3">
    <source>
        <dbReference type="Proteomes" id="UP000002624"/>
    </source>
</evidence>
<dbReference type="PANTHER" id="PTHR46599:SF3">
    <property type="entry name" value="PIGGYBAC TRANSPOSABLE ELEMENT-DERIVED PROTEIN 4"/>
    <property type="match status" value="1"/>
</dbReference>
<feature type="domain" description="PiggyBac transposable element-derived protein" evidence="1">
    <location>
        <begin position="87"/>
        <end position="140"/>
    </location>
</feature>
<protein>
    <recommendedName>
        <fullName evidence="1">PiggyBac transposable element-derived protein domain-containing protein</fullName>
    </recommendedName>
</protein>
<dbReference type="HOGENOM" id="CLU_103805_0_0_1"/>
<dbReference type="AlphaFoldDB" id="C6H900"/>
<sequence>MFSFKIAVKQGAIGSRNFLFVTRYSLVLRADIIPPEEFQIGAQKSSAISYFLLNILLFFIFQLQESTFLLTHILRNHGIQRYFQFPKQQHPDQQQSSKQHMELNNSKEVAGHSIYMDNYFTSIALFHYLQKQGIGACGTTCPTNRTWLSILYWIIDHAIFNAYILHQLATTGTASTTGTT</sequence>
<name>C6H900_AJECH</name>
<proteinExistence type="predicted"/>
<dbReference type="Proteomes" id="UP000002624">
    <property type="component" value="Unassembled WGS sequence"/>
</dbReference>
<accession>C6H900</accession>
<evidence type="ECO:0000313" key="2">
    <source>
        <dbReference type="EMBL" id="EER42783.1"/>
    </source>
</evidence>